<evidence type="ECO:0000256" key="1">
    <source>
        <dbReference type="SAM" id="MobiDB-lite"/>
    </source>
</evidence>
<evidence type="ECO:0000313" key="2">
    <source>
        <dbReference type="EMBL" id="GBP04695.1"/>
    </source>
</evidence>
<reference evidence="2 3" key="1">
    <citation type="journal article" date="2019" name="Commun. Biol.">
        <title>The bagworm genome reveals a unique fibroin gene that provides high tensile strength.</title>
        <authorList>
            <person name="Kono N."/>
            <person name="Nakamura H."/>
            <person name="Ohtoshi R."/>
            <person name="Tomita M."/>
            <person name="Numata K."/>
            <person name="Arakawa K."/>
        </authorList>
    </citation>
    <scope>NUCLEOTIDE SEQUENCE [LARGE SCALE GENOMIC DNA]</scope>
</reference>
<gene>
    <name evidence="2" type="ORF">EVAR_100988_1</name>
</gene>
<comment type="caution">
    <text evidence="2">The sequence shown here is derived from an EMBL/GenBank/DDBJ whole genome shotgun (WGS) entry which is preliminary data.</text>
</comment>
<proteinExistence type="predicted"/>
<keyword evidence="3" id="KW-1185">Reference proteome</keyword>
<organism evidence="2 3">
    <name type="scientific">Eumeta variegata</name>
    <name type="common">Bagworm moth</name>
    <name type="synonym">Eumeta japonica</name>
    <dbReference type="NCBI Taxonomy" id="151549"/>
    <lineage>
        <taxon>Eukaryota</taxon>
        <taxon>Metazoa</taxon>
        <taxon>Ecdysozoa</taxon>
        <taxon>Arthropoda</taxon>
        <taxon>Hexapoda</taxon>
        <taxon>Insecta</taxon>
        <taxon>Pterygota</taxon>
        <taxon>Neoptera</taxon>
        <taxon>Endopterygota</taxon>
        <taxon>Lepidoptera</taxon>
        <taxon>Glossata</taxon>
        <taxon>Ditrysia</taxon>
        <taxon>Tineoidea</taxon>
        <taxon>Psychidae</taxon>
        <taxon>Oiketicinae</taxon>
        <taxon>Eumeta</taxon>
    </lineage>
</organism>
<evidence type="ECO:0000313" key="3">
    <source>
        <dbReference type="Proteomes" id="UP000299102"/>
    </source>
</evidence>
<sequence length="82" mass="8918">MKRPALQACSRSVRRRRRPAGSESSAIDSGSFVSITAALPTPRPAATVGMTFEVVMDHKTLCCSKESNEVKYRISAVQDFGD</sequence>
<dbReference type="EMBL" id="BGZK01003806">
    <property type="protein sequence ID" value="GBP04695.1"/>
    <property type="molecule type" value="Genomic_DNA"/>
</dbReference>
<accession>A0A4C1SRU0</accession>
<protein>
    <submittedName>
        <fullName evidence="2">Uncharacterized protein</fullName>
    </submittedName>
</protein>
<name>A0A4C1SRU0_EUMVA</name>
<feature type="region of interest" description="Disordered" evidence="1">
    <location>
        <begin position="1"/>
        <end position="27"/>
    </location>
</feature>
<dbReference type="AlphaFoldDB" id="A0A4C1SRU0"/>
<dbReference type="Proteomes" id="UP000299102">
    <property type="component" value="Unassembled WGS sequence"/>
</dbReference>